<keyword evidence="1" id="KW-0472">Membrane</keyword>
<dbReference type="EMBL" id="BOOP01000022">
    <property type="protein sequence ID" value="GII39876.1"/>
    <property type="molecule type" value="Genomic_DNA"/>
</dbReference>
<accession>A0A8J3XHD5</accession>
<feature type="transmembrane region" description="Helical" evidence="1">
    <location>
        <begin position="6"/>
        <end position="31"/>
    </location>
</feature>
<evidence type="ECO:0000256" key="1">
    <source>
        <dbReference type="SAM" id="Phobius"/>
    </source>
</evidence>
<evidence type="ECO:0000313" key="2">
    <source>
        <dbReference type="EMBL" id="GII39876.1"/>
    </source>
</evidence>
<sequence length="56" mass="6340">MAGLGLPEILFVLVAWVVPAVAFFFLIYWAVRLAIRHEGNRALNARETRITDARDV</sequence>
<reference evidence="2 3" key="1">
    <citation type="submission" date="2021-01" db="EMBL/GenBank/DDBJ databases">
        <title>Whole genome shotgun sequence of Planotetraspora phitsanulokensis NBRC 104273.</title>
        <authorList>
            <person name="Komaki H."/>
            <person name="Tamura T."/>
        </authorList>
    </citation>
    <scope>NUCLEOTIDE SEQUENCE [LARGE SCALE GENOMIC DNA]</scope>
    <source>
        <strain evidence="2 3">NBRC 104273</strain>
    </source>
</reference>
<protein>
    <submittedName>
        <fullName evidence="2">Uncharacterized protein</fullName>
    </submittedName>
</protein>
<keyword evidence="1" id="KW-0812">Transmembrane</keyword>
<proteinExistence type="predicted"/>
<dbReference type="AlphaFoldDB" id="A0A8J3XHD5"/>
<organism evidence="2 3">
    <name type="scientific">Planotetraspora phitsanulokensis</name>
    <dbReference type="NCBI Taxonomy" id="575192"/>
    <lineage>
        <taxon>Bacteria</taxon>
        <taxon>Bacillati</taxon>
        <taxon>Actinomycetota</taxon>
        <taxon>Actinomycetes</taxon>
        <taxon>Streptosporangiales</taxon>
        <taxon>Streptosporangiaceae</taxon>
        <taxon>Planotetraspora</taxon>
    </lineage>
</organism>
<gene>
    <name evidence="2" type="ORF">Pph01_48790</name>
</gene>
<evidence type="ECO:0000313" key="3">
    <source>
        <dbReference type="Proteomes" id="UP000622547"/>
    </source>
</evidence>
<keyword evidence="1" id="KW-1133">Transmembrane helix</keyword>
<name>A0A8J3XHD5_9ACTN</name>
<keyword evidence="3" id="KW-1185">Reference proteome</keyword>
<dbReference type="Proteomes" id="UP000622547">
    <property type="component" value="Unassembled WGS sequence"/>
</dbReference>
<comment type="caution">
    <text evidence="2">The sequence shown here is derived from an EMBL/GenBank/DDBJ whole genome shotgun (WGS) entry which is preliminary data.</text>
</comment>